<dbReference type="GeneTree" id="ENSGT01030000234618"/>
<proteinExistence type="predicted"/>
<dbReference type="InterPro" id="IPR047089">
    <property type="entry name" value="Asp-tRNA-ligase_1_N"/>
</dbReference>
<dbReference type="Proteomes" id="UP000000539">
    <property type="component" value="Chromosome 8"/>
</dbReference>
<gene>
    <name evidence="4" type="primary">DARS2</name>
</gene>
<dbReference type="PANTHER" id="PTHR22594:SF5">
    <property type="entry name" value="ASPARTATE--TRNA LIGASE, MITOCHONDRIAL"/>
    <property type="match status" value="1"/>
</dbReference>
<organism evidence="4 5">
    <name type="scientific">Gallus gallus</name>
    <name type="common">Chicken</name>
    <dbReference type="NCBI Taxonomy" id="9031"/>
    <lineage>
        <taxon>Eukaryota</taxon>
        <taxon>Metazoa</taxon>
        <taxon>Chordata</taxon>
        <taxon>Craniata</taxon>
        <taxon>Vertebrata</taxon>
        <taxon>Euteleostomi</taxon>
        <taxon>Archelosauria</taxon>
        <taxon>Archosauria</taxon>
        <taxon>Dinosauria</taxon>
        <taxon>Saurischia</taxon>
        <taxon>Theropoda</taxon>
        <taxon>Coelurosauria</taxon>
        <taxon>Aves</taxon>
        <taxon>Neognathae</taxon>
        <taxon>Galloanserae</taxon>
        <taxon>Galliformes</taxon>
        <taxon>Phasianidae</taxon>
        <taxon>Phasianinae</taxon>
        <taxon>Gallus</taxon>
    </lineage>
</organism>
<keyword evidence="2" id="KW-0436">Ligase</keyword>
<keyword evidence="1" id="KW-0648">Protein biosynthesis</keyword>
<accession>A0A8V0Y6G2</accession>
<evidence type="ECO:0000313" key="5">
    <source>
        <dbReference type="Proteomes" id="UP000000539"/>
    </source>
</evidence>
<evidence type="ECO:0000256" key="2">
    <source>
        <dbReference type="ARBA" id="ARBA00023146"/>
    </source>
</evidence>
<reference evidence="4" key="3">
    <citation type="submission" date="2025-09" db="UniProtKB">
        <authorList>
            <consortium name="Ensembl"/>
        </authorList>
    </citation>
    <scope>IDENTIFICATION</scope>
    <source>
        <strain evidence="4">broiler</strain>
    </source>
</reference>
<feature type="domain" description="OB" evidence="3">
    <location>
        <begin position="67"/>
        <end position="150"/>
    </location>
</feature>
<evidence type="ECO:0000256" key="1">
    <source>
        <dbReference type="ARBA" id="ARBA00022917"/>
    </source>
</evidence>
<evidence type="ECO:0000313" key="4">
    <source>
        <dbReference type="Ensembl" id="ENSGALP00010014542.1"/>
    </source>
</evidence>
<dbReference type="GO" id="GO:0006412">
    <property type="term" value="P:translation"/>
    <property type="evidence" value="ECO:0007669"/>
    <property type="project" value="UniProtKB-KW"/>
</dbReference>
<dbReference type="GO" id="GO:0004812">
    <property type="term" value="F:aminoacyl-tRNA ligase activity"/>
    <property type="evidence" value="ECO:0007669"/>
    <property type="project" value="UniProtKB-KW"/>
</dbReference>
<protein>
    <submittedName>
        <fullName evidence="4">Aspartyl-tRNA synthetase 2, mitochondrial</fullName>
    </submittedName>
</protein>
<dbReference type="GO" id="GO:0005524">
    <property type="term" value="F:ATP binding"/>
    <property type="evidence" value="ECO:0007669"/>
    <property type="project" value="UniProtKB-KW"/>
</dbReference>
<dbReference type="PANTHER" id="PTHR22594">
    <property type="entry name" value="ASPARTYL/LYSYL-TRNA SYNTHETASE"/>
    <property type="match status" value="1"/>
</dbReference>
<dbReference type="Pfam" id="PF01336">
    <property type="entry name" value="tRNA_anti-codon"/>
    <property type="match status" value="1"/>
</dbReference>
<dbReference type="Ensembl" id="ENSGALT00010025829.1">
    <property type="protein sequence ID" value="ENSGALP00010014542.1"/>
    <property type="gene ID" value="ENSGALG00010010799.1"/>
</dbReference>
<reference evidence="4" key="2">
    <citation type="submission" date="2025-08" db="UniProtKB">
        <authorList>
            <consortium name="Ensembl"/>
        </authorList>
    </citation>
    <scope>IDENTIFICATION</scope>
    <source>
        <strain evidence="4">broiler</strain>
    </source>
</reference>
<sequence length="172" mass="19372">MAPGWAAGRSLTFPNMLRLVRRVLFQRGTERARLSSGWVHRAPDVNSFAARTNTCGELRAAHVGQEVTLCGWIQYQRQGLFLVLRDFQGLTQIIIPQDEAHSHVRKLLSNAPVESVVRVTGIVSSRPPGQENPKMPTGDIEVKAETAEVLNFCKKLPFEIKDFIKRVFKMPH</sequence>
<keyword evidence="2" id="KW-0030">Aminoacyl-tRNA synthetase</keyword>
<dbReference type="OrthoDB" id="439710at2759"/>
<dbReference type="InterPro" id="IPR004365">
    <property type="entry name" value="NA-bd_OB_tRNA"/>
</dbReference>
<dbReference type="AlphaFoldDB" id="A0A8V0Y6G2"/>
<evidence type="ECO:0000259" key="3">
    <source>
        <dbReference type="Pfam" id="PF01336"/>
    </source>
</evidence>
<dbReference type="GO" id="GO:0003676">
    <property type="term" value="F:nucleic acid binding"/>
    <property type="evidence" value="ECO:0007669"/>
    <property type="project" value="InterPro"/>
</dbReference>
<dbReference type="SUPFAM" id="SSF50249">
    <property type="entry name" value="Nucleic acid-binding proteins"/>
    <property type="match status" value="1"/>
</dbReference>
<dbReference type="InterPro" id="IPR012340">
    <property type="entry name" value="NA-bd_OB-fold"/>
</dbReference>
<dbReference type="CDD" id="cd04317">
    <property type="entry name" value="EcAspRS_like_N"/>
    <property type="match status" value="1"/>
</dbReference>
<dbReference type="Gene3D" id="2.40.50.140">
    <property type="entry name" value="Nucleic acid-binding proteins"/>
    <property type="match status" value="1"/>
</dbReference>
<keyword evidence="5" id="KW-1185">Reference proteome</keyword>
<reference evidence="4" key="1">
    <citation type="submission" date="2020-11" db="EMBL/GenBank/DDBJ databases">
        <title>Gallus gallus (Chicken) genome, bGalGal1, GRCg7b, maternal haplotype autosomes + Z &amp; W.</title>
        <authorList>
            <person name="Warren W."/>
            <person name="Formenti G."/>
            <person name="Fedrigo O."/>
            <person name="Haase B."/>
            <person name="Mountcastle J."/>
            <person name="Balacco J."/>
            <person name="Tracey A."/>
            <person name="Schneider V."/>
            <person name="Okimoto R."/>
            <person name="Cheng H."/>
            <person name="Hawken R."/>
            <person name="Howe K."/>
            <person name="Jarvis E.D."/>
        </authorList>
    </citation>
    <scope>NUCLEOTIDE SEQUENCE [LARGE SCALE GENOMIC DNA]</scope>
    <source>
        <strain evidence="4">Broiler</strain>
    </source>
</reference>
<name>A0A8V0Y6G2_CHICK</name>